<feature type="transmembrane region" description="Helical" evidence="9">
    <location>
        <begin position="71"/>
        <end position="92"/>
    </location>
</feature>
<dbReference type="Pfam" id="PF00528">
    <property type="entry name" value="BPD_transp_1"/>
    <property type="match status" value="1"/>
</dbReference>
<keyword evidence="8 9" id="KW-0472">Membrane</keyword>
<evidence type="ECO:0000256" key="4">
    <source>
        <dbReference type="ARBA" id="ARBA00022475"/>
    </source>
</evidence>
<dbReference type="GO" id="GO:0043190">
    <property type="term" value="C:ATP-binding cassette (ABC) transporter complex"/>
    <property type="evidence" value="ECO:0007669"/>
    <property type="project" value="InterPro"/>
</dbReference>
<dbReference type="GO" id="GO:0006865">
    <property type="term" value="P:amino acid transport"/>
    <property type="evidence" value="ECO:0007669"/>
    <property type="project" value="UniProtKB-KW"/>
</dbReference>
<dbReference type="STRING" id="1693.BMIN_1270"/>
<dbReference type="AlphaFoldDB" id="A0A087BSK7"/>
<comment type="subcellular location">
    <subcellularLocation>
        <location evidence="1 9">Cell membrane</location>
        <topology evidence="1 9">Multi-pass membrane protein</topology>
    </subcellularLocation>
</comment>
<feature type="domain" description="ABC transmembrane type-1" evidence="10">
    <location>
        <begin position="26"/>
        <end position="216"/>
    </location>
</feature>
<keyword evidence="6" id="KW-0029">Amino-acid transport</keyword>
<dbReference type="GO" id="GO:0022857">
    <property type="term" value="F:transmembrane transporter activity"/>
    <property type="evidence" value="ECO:0007669"/>
    <property type="project" value="InterPro"/>
</dbReference>
<dbReference type="Gene3D" id="1.10.3720.10">
    <property type="entry name" value="MetI-like"/>
    <property type="match status" value="1"/>
</dbReference>
<keyword evidence="7 9" id="KW-1133">Transmembrane helix</keyword>
<dbReference type="InterPro" id="IPR010065">
    <property type="entry name" value="AA_ABC_transptr_permease_3TM"/>
</dbReference>
<evidence type="ECO:0000256" key="3">
    <source>
        <dbReference type="ARBA" id="ARBA00022448"/>
    </source>
</evidence>
<dbReference type="EMBL" id="JGZD01000004">
    <property type="protein sequence ID" value="KFI74007.1"/>
    <property type="molecule type" value="Genomic_DNA"/>
</dbReference>
<protein>
    <submittedName>
        <fullName evidence="11">Glutamine-binding periplasmic protein</fullName>
    </submittedName>
</protein>
<dbReference type="InterPro" id="IPR043429">
    <property type="entry name" value="ArtM/GltK/GlnP/TcyL/YhdX-like"/>
</dbReference>
<accession>A0A087BSK7</accession>
<comment type="similarity">
    <text evidence="2">Belongs to the binding-protein-dependent transport system permease family. HisMQ subfamily.</text>
</comment>
<sequence length="227" mass="24004">MGSGQTVWGQLAHLVGTYGSQYVDGYGVTLRIGVIAFVGGLLLGLALTVLRISPIPPLRAAVSAYVELFRNIPVLCLLIFVVFALPEVGVVIDYEPCVVLTLILVSSSFACDNLRTGINAIDPGQIEAARSLGLSFMGIVTSVVLPQALRNVVQPMVTLFISVIISSSTGALVPLAHNELTGLVSRINTTDAMGIPTFLIAALFYVATGLVIAGVGRIVERRVAIWR</sequence>
<keyword evidence="5 9" id="KW-0812">Transmembrane</keyword>
<dbReference type="PROSITE" id="PS50928">
    <property type="entry name" value="ABC_TM1"/>
    <property type="match status" value="1"/>
</dbReference>
<feature type="transmembrane region" description="Helical" evidence="9">
    <location>
        <begin position="197"/>
        <end position="219"/>
    </location>
</feature>
<evidence type="ECO:0000259" key="10">
    <source>
        <dbReference type="PROSITE" id="PS50928"/>
    </source>
</evidence>
<evidence type="ECO:0000256" key="7">
    <source>
        <dbReference type="ARBA" id="ARBA00022989"/>
    </source>
</evidence>
<feature type="transmembrane region" description="Helical" evidence="9">
    <location>
        <begin position="157"/>
        <end position="177"/>
    </location>
</feature>
<keyword evidence="3 9" id="KW-0813">Transport</keyword>
<dbReference type="InterPro" id="IPR035906">
    <property type="entry name" value="MetI-like_sf"/>
</dbReference>
<dbReference type="PANTHER" id="PTHR30614:SF37">
    <property type="entry name" value="AMINO-ACID ABC TRANSPORTER PERMEASE PROTEIN YHDX-RELATED"/>
    <property type="match status" value="1"/>
</dbReference>
<organism evidence="11 12">
    <name type="scientific">Bifidobacterium minimum</name>
    <dbReference type="NCBI Taxonomy" id="1693"/>
    <lineage>
        <taxon>Bacteria</taxon>
        <taxon>Bacillati</taxon>
        <taxon>Actinomycetota</taxon>
        <taxon>Actinomycetes</taxon>
        <taxon>Bifidobacteriales</taxon>
        <taxon>Bifidobacteriaceae</taxon>
        <taxon>Bifidobacterium</taxon>
    </lineage>
</organism>
<reference evidence="11 12" key="1">
    <citation type="submission" date="2014-03" db="EMBL/GenBank/DDBJ databases">
        <title>Genomics of Bifidobacteria.</title>
        <authorList>
            <person name="Ventura M."/>
            <person name="Milani C."/>
            <person name="Lugli G.A."/>
        </authorList>
    </citation>
    <scope>NUCLEOTIDE SEQUENCE [LARGE SCALE GENOMIC DNA]</scope>
    <source>
        <strain evidence="11 12">LMG 11592</strain>
    </source>
</reference>
<name>A0A087BSK7_9BIFI</name>
<evidence type="ECO:0000256" key="1">
    <source>
        <dbReference type="ARBA" id="ARBA00004651"/>
    </source>
</evidence>
<dbReference type="eggNOG" id="COG0765">
    <property type="taxonomic scope" value="Bacteria"/>
</dbReference>
<evidence type="ECO:0000256" key="5">
    <source>
        <dbReference type="ARBA" id="ARBA00022692"/>
    </source>
</evidence>
<dbReference type="SUPFAM" id="SSF161098">
    <property type="entry name" value="MetI-like"/>
    <property type="match status" value="1"/>
</dbReference>
<dbReference type="RefSeq" id="WP_022861510.1">
    <property type="nucleotide sequence ID" value="NZ_JGZD01000004.1"/>
</dbReference>
<evidence type="ECO:0000256" key="9">
    <source>
        <dbReference type="RuleBase" id="RU363032"/>
    </source>
</evidence>
<evidence type="ECO:0000256" key="8">
    <source>
        <dbReference type="ARBA" id="ARBA00023136"/>
    </source>
</evidence>
<feature type="transmembrane region" description="Helical" evidence="9">
    <location>
        <begin position="28"/>
        <end position="50"/>
    </location>
</feature>
<gene>
    <name evidence="11" type="ORF">BMIN_1270</name>
</gene>
<proteinExistence type="inferred from homology"/>
<dbReference type="Proteomes" id="UP000029014">
    <property type="component" value="Unassembled WGS sequence"/>
</dbReference>
<keyword evidence="4" id="KW-1003">Cell membrane</keyword>
<dbReference type="CDD" id="cd06261">
    <property type="entry name" value="TM_PBP2"/>
    <property type="match status" value="1"/>
</dbReference>
<dbReference type="InterPro" id="IPR000515">
    <property type="entry name" value="MetI-like"/>
</dbReference>
<evidence type="ECO:0000313" key="11">
    <source>
        <dbReference type="EMBL" id="KFI74007.1"/>
    </source>
</evidence>
<evidence type="ECO:0000256" key="6">
    <source>
        <dbReference type="ARBA" id="ARBA00022970"/>
    </source>
</evidence>
<dbReference type="PANTHER" id="PTHR30614">
    <property type="entry name" value="MEMBRANE COMPONENT OF AMINO ACID ABC TRANSPORTER"/>
    <property type="match status" value="1"/>
</dbReference>
<keyword evidence="12" id="KW-1185">Reference proteome</keyword>
<dbReference type="NCBIfam" id="TIGR01726">
    <property type="entry name" value="HEQRo_perm_3TM"/>
    <property type="match status" value="1"/>
</dbReference>
<evidence type="ECO:0000313" key="12">
    <source>
        <dbReference type="Proteomes" id="UP000029014"/>
    </source>
</evidence>
<evidence type="ECO:0000256" key="2">
    <source>
        <dbReference type="ARBA" id="ARBA00010072"/>
    </source>
</evidence>
<comment type="caution">
    <text evidence="11">The sequence shown here is derived from an EMBL/GenBank/DDBJ whole genome shotgun (WGS) entry which is preliminary data.</text>
</comment>